<evidence type="ECO:0000313" key="1">
    <source>
        <dbReference type="EMBL" id="KAA8496879.1"/>
    </source>
</evidence>
<dbReference type="OrthoDB" id="5972801at2759"/>
<reference evidence="2" key="1">
    <citation type="journal article" date="2019" name="Nat. Commun.">
        <title>Expansion of phycobilisome linker gene families in mesophilic red algae.</title>
        <authorList>
            <person name="Lee J."/>
            <person name="Kim D."/>
            <person name="Bhattacharya D."/>
            <person name="Yoon H.S."/>
        </authorList>
    </citation>
    <scope>NUCLEOTIDE SEQUENCE [LARGE SCALE GENOMIC DNA]</scope>
    <source>
        <strain evidence="2">CCMP 1328</strain>
    </source>
</reference>
<name>A0A5J4YZ27_PORPP</name>
<dbReference type="Proteomes" id="UP000324585">
    <property type="component" value="Unassembled WGS sequence"/>
</dbReference>
<accession>A0A5J4YZ27</accession>
<evidence type="ECO:0000313" key="2">
    <source>
        <dbReference type="Proteomes" id="UP000324585"/>
    </source>
</evidence>
<gene>
    <name evidence="1" type="ORF">FVE85_0608</name>
</gene>
<sequence length="137" mass="14953">MIVRGSIELKPGDWEMPSAADLQGATLFIKINQAVHGFGGCGPSQVAVKQAVVGPTSFPLQYEITFEPPPDPEGRPPIAYSVSAVMNMGWCPEEGAQEWIRNGDWLTDTHFPLERGASDAAQLDIFLVHHPLRRSAE</sequence>
<protein>
    <submittedName>
        <fullName evidence="1">Uncharacterized protein</fullName>
    </submittedName>
</protein>
<keyword evidence="2" id="KW-1185">Reference proteome</keyword>
<organism evidence="1 2">
    <name type="scientific">Porphyridium purpureum</name>
    <name type="common">Red alga</name>
    <name type="synonym">Porphyridium cruentum</name>
    <dbReference type="NCBI Taxonomy" id="35688"/>
    <lineage>
        <taxon>Eukaryota</taxon>
        <taxon>Rhodophyta</taxon>
        <taxon>Bangiophyceae</taxon>
        <taxon>Porphyridiales</taxon>
        <taxon>Porphyridiaceae</taxon>
        <taxon>Porphyridium</taxon>
    </lineage>
</organism>
<proteinExistence type="predicted"/>
<comment type="caution">
    <text evidence="1">The sequence shown here is derived from an EMBL/GenBank/DDBJ whole genome shotgun (WGS) entry which is preliminary data.</text>
</comment>
<dbReference type="EMBL" id="VRMN01000002">
    <property type="protein sequence ID" value="KAA8496879.1"/>
    <property type="molecule type" value="Genomic_DNA"/>
</dbReference>
<dbReference type="AlphaFoldDB" id="A0A5J4YZ27"/>